<evidence type="ECO:0000313" key="1">
    <source>
        <dbReference type="EMBL" id="KAL3520272.1"/>
    </source>
</evidence>
<feature type="non-terminal residue" evidence="1">
    <location>
        <position position="1"/>
    </location>
</feature>
<accession>A0ABD2ZLF4</accession>
<proteinExistence type="predicted"/>
<comment type="caution">
    <text evidence="1">The sequence shown here is derived from an EMBL/GenBank/DDBJ whole genome shotgun (WGS) entry which is preliminary data.</text>
</comment>
<sequence length="107" mass="11546">RLLPSSNWLPLANPDLCGSSIIVPQQLDVARTTTPTAFSTFLVTGRDLIKSGGVSLQDQVKIIGGMLGSCSKRARRRETALSILVIAVIHEQNGYVDNRHSSSSTVR</sequence>
<keyword evidence="2" id="KW-1185">Reference proteome</keyword>
<dbReference type="AlphaFoldDB" id="A0ABD2ZLF4"/>
<dbReference type="EMBL" id="JBJUIK010000008">
    <property type="protein sequence ID" value="KAL3520272.1"/>
    <property type="molecule type" value="Genomic_DNA"/>
</dbReference>
<name>A0ABD2ZLF4_9GENT</name>
<evidence type="ECO:0000313" key="2">
    <source>
        <dbReference type="Proteomes" id="UP001630127"/>
    </source>
</evidence>
<dbReference type="Proteomes" id="UP001630127">
    <property type="component" value="Unassembled WGS sequence"/>
</dbReference>
<organism evidence="1 2">
    <name type="scientific">Cinchona calisaya</name>
    <dbReference type="NCBI Taxonomy" id="153742"/>
    <lineage>
        <taxon>Eukaryota</taxon>
        <taxon>Viridiplantae</taxon>
        <taxon>Streptophyta</taxon>
        <taxon>Embryophyta</taxon>
        <taxon>Tracheophyta</taxon>
        <taxon>Spermatophyta</taxon>
        <taxon>Magnoliopsida</taxon>
        <taxon>eudicotyledons</taxon>
        <taxon>Gunneridae</taxon>
        <taxon>Pentapetalae</taxon>
        <taxon>asterids</taxon>
        <taxon>lamiids</taxon>
        <taxon>Gentianales</taxon>
        <taxon>Rubiaceae</taxon>
        <taxon>Cinchonoideae</taxon>
        <taxon>Cinchoneae</taxon>
        <taxon>Cinchona</taxon>
    </lineage>
</organism>
<protein>
    <submittedName>
        <fullName evidence="1">Uncharacterized protein</fullName>
    </submittedName>
</protein>
<reference evidence="1 2" key="1">
    <citation type="submission" date="2024-11" db="EMBL/GenBank/DDBJ databases">
        <title>A near-complete genome assembly of Cinchona calisaya.</title>
        <authorList>
            <person name="Lian D.C."/>
            <person name="Zhao X.W."/>
            <person name="Wei L."/>
        </authorList>
    </citation>
    <scope>NUCLEOTIDE SEQUENCE [LARGE SCALE GENOMIC DNA]</scope>
    <source>
        <tissue evidence="1">Nenye</tissue>
    </source>
</reference>
<gene>
    <name evidence="1" type="ORF">ACH5RR_018421</name>
</gene>